<organism evidence="2 4">
    <name type="scientific">Lentilactobacillus parakefiri</name>
    <dbReference type="NCBI Taxonomy" id="152332"/>
    <lineage>
        <taxon>Bacteria</taxon>
        <taxon>Bacillati</taxon>
        <taxon>Bacillota</taxon>
        <taxon>Bacilli</taxon>
        <taxon>Lactobacillales</taxon>
        <taxon>Lactobacillaceae</taxon>
        <taxon>Lentilactobacillus</taxon>
    </lineage>
</organism>
<reference evidence="3" key="3">
    <citation type="submission" date="2019-02" db="EMBL/GenBank/DDBJ databases">
        <authorList>
            <person name="Buron G."/>
            <person name="Chaylann A."/>
            <person name="Dolejs I."/>
            <person name="Forster J."/>
            <person name="Miks M.H."/>
        </authorList>
    </citation>
    <scope>NUCLEOTIDE SEQUENCE</scope>
    <source>
        <strain evidence="3">DSM 10551</strain>
    </source>
</reference>
<evidence type="ECO:0000256" key="1">
    <source>
        <dbReference type="SAM" id="Phobius"/>
    </source>
</evidence>
<dbReference type="AlphaFoldDB" id="A0A224VLH2"/>
<dbReference type="EMBL" id="PUFL01000034">
    <property type="protein sequence ID" value="TDG93322.1"/>
    <property type="molecule type" value="Genomic_DNA"/>
</dbReference>
<dbReference type="Proteomes" id="UP000294668">
    <property type="component" value="Unassembled WGS sequence"/>
</dbReference>
<evidence type="ECO:0000313" key="3">
    <source>
        <dbReference type="EMBL" id="TDG93322.1"/>
    </source>
</evidence>
<feature type="transmembrane region" description="Helical" evidence="1">
    <location>
        <begin position="28"/>
        <end position="54"/>
    </location>
</feature>
<keyword evidence="5" id="KW-1185">Reference proteome</keyword>
<name>A0A224VLH2_9LACO</name>
<dbReference type="Proteomes" id="UP000214739">
    <property type="component" value="Unassembled WGS sequence"/>
</dbReference>
<sequence length="90" mass="10569">MDNQKQVVHDGWDEYANKRIYKSRGKIGIFRSIGFGAFSFFSISMQGLVAAWLIFFLHNILWIDCWTRCNHFPDWPGCRCNCITGYGKHF</sequence>
<comment type="caution">
    <text evidence="2">The sequence shown here is derived from an EMBL/GenBank/DDBJ whole genome shotgun (WGS) entry which is preliminary data.</text>
</comment>
<evidence type="ECO:0000313" key="4">
    <source>
        <dbReference type="Proteomes" id="UP000214739"/>
    </source>
</evidence>
<evidence type="ECO:0000313" key="2">
    <source>
        <dbReference type="EMBL" id="GAW72990.1"/>
    </source>
</evidence>
<accession>A0A224VLH2</accession>
<keyword evidence="1" id="KW-0812">Transmembrane</keyword>
<reference evidence="3 5" key="2">
    <citation type="journal article" date="2019" name="Appl. Microbiol. Biotechnol.">
        <title>Uncovering carbohydrate metabolism through a genotype-phenotype association study of 56 lactic acid bacteria genomes.</title>
        <authorList>
            <person name="Buron-Moles G."/>
            <person name="Chailyan A."/>
            <person name="Dolejs I."/>
            <person name="Forster J."/>
            <person name="Miks M.H."/>
        </authorList>
    </citation>
    <scope>NUCLEOTIDE SEQUENCE [LARGE SCALE GENOMIC DNA]</scope>
    <source>
        <strain evidence="3 5">DSM 10551</strain>
    </source>
</reference>
<reference evidence="2 4" key="1">
    <citation type="journal article" date="2017" name="Biosci Microbiota Food Health">
        <title>Genomic characterization reconfirms the taxonomic status of Lactobacillus parakefiri.</title>
        <authorList>
            <person name="Tanizawa Y."/>
            <person name="Kobayashi H."/>
            <person name="Kaminuma E."/>
            <person name="Sakamoto M."/>
            <person name="Ohkuma M."/>
            <person name="Nakamura Y."/>
            <person name="Arita M."/>
            <person name="Tohno M."/>
        </authorList>
    </citation>
    <scope>NUCLEOTIDE SEQUENCE [LARGE SCALE GENOMIC DNA]</scope>
    <source>
        <strain evidence="2 4">JCM 8573</strain>
    </source>
</reference>
<keyword evidence="1" id="KW-0472">Membrane</keyword>
<keyword evidence="1" id="KW-1133">Transmembrane helix</keyword>
<evidence type="ECO:0000313" key="5">
    <source>
        <dbReference type="Proteomes" id="UP000294668"/>
    </source>
</evidence>
<gene>
    <name evidence="3" type="ORF">C5L28_001792</name>
    <name evidence="2" type="ORF">LPKJCM_02123</name>
</gene>
<protein>
    <submittedName>
        <fullName evidence="2">Major facilitator superfamily transporter</fullName>
    </submittedName>
</protein>
<dbReference type="EMBL" id="BDGB01000104">
    <property type="protein sequence ID" value="GAW72990.1"/>
    <property type="molecule type" value="Genomic_DNA"/>
</dbReference>
<proteinExistence type="predicted"/>